<protein>
    <submittedName>
        <fullName evidence="2">Uncharacterized protein</fullName>
    </submittedName>
</protein>
<evidence type="ECO:0000256" key="1">
    <source>
        <dbReference type="SAM" id="MobiDB-lite"/>
    </source>
</evidence>
<name>A0A858RIS7_9BACT</name>
<accession>A0A858RIS7</accession>
<reference evidence="2 3" key="1">
    <citation type="submission" date="2020-04" db="EMBL/GenBank/DDBJ databases">
        <title>Luteolibacter sp. G-1-1-1 isolated from soil.</title>
        <authorList>
            <person name="Dahal R.H."/>
        </authorList>
    </citation>
    <scope>NUCLEOTIDE SEQUENCE [LARGE SCALE GENOMIC DNA]</scope>
    <source>
        <strain evidence="2 3">G-1-1-1</strain>
    </source>
</reference>
<dbReference type="EMBL" id="CP051774">
    <property type="protein sequence ID" value="QJE97136.1"/>
    <property type="molecule type" value="Genomic_DNA"/>
</dbReference>
<evidence type="ECO:0000313" key="3">
    <source>
        <dbReference type="Proteomes" id="UP000501812"/>
    </source>
</evidence>
<dbReference type="Proteomes" id="UP000501812">
    <property type="component" value="Chromosome"/>
</dbReference>
<sequence length="266" mass="29805">MALQESWHIRSRGRSCAATERPFEDGEKIMTALFPDPESSGYLRKDYCLDAWKARTAEDEKPLSFWKTVYHAPVVGEKPDAFKKESPEELLRRLVEEEEDHTENVRYILAVMLERQKVLRETDTQRTPSGILRVYEHRKQGDLFIVRDPDIPLSQVEKVQEEVVMLLETGGRIPDPEEIAAAETPAEVEASAPAEAVSETEVEAQGAGNEEEPAPPDEEISRGEPDQEDAGDELIVDGESVDAELAAAEEILPDVESDYVASNEEE</sequence>
<proteinExistence type="predicted"/>
<dbReference type="AlphaFoldDB" id="A0A858RIS7"/>
<feature type="region of interest" description="Disordered" evidence="1">
    <location>
        <begin position="183"/>
        <end position="241"/>
    </location>
</feature>
<feature type="compositionally biased region" description="Acidic residues" evidence="1">
    <location>
        <begin position="209"/>
        <end position="218"/>
    </location>
</feature>
<feature type="compositionally biased region" description="Low complexity" evidence="1">
    <location>
        <begin position="183"/>
        <end position="199"/>
    </location>
</feature>
<keyword evidence="3" id="KW-1185">Reference proteome</keyword>
<evidence type="ECO:0000313" key="2">
    <source>
        <dbReference type="EMBL" id="QJE97136.1"/>
    </source>
</evidence>
<dbReference type="KEGG" id="luo:HHL09_15515"/>
<organism evidence="2 3">
    <name type="scientific">Luteolibacter luteus</name>
    <dbReference type="NCBI Taxonomy" id="2728835"/>
    <lineage>
        <taxon>Bacteria</taxon>
        <taxon>Pseudomonadati</taxon>
        <taxon>Verrucomicrobiota</taxon>
        <taxon>Verrucomicrobiia</taxon>
        <taxon>Verrucomicrobiales</taxon>
        <taxon>Verrucomicrobiaceae</taxon>
        <taxon>Luteolibacter</taxon>
    </lineage>
</organism>
<dbReference type="RefSeq" id="WP_169455536.1">
    <property type="nucleotide sequence ID" value="NZ_CP051774.1"/>
</dbReference>
<gene>
    <name evidence="2" type="ORF">HHL09_15515</name>
</gene>
<feature type="compositionally biased region" description="Acidic residues" evidence="1">
    <location>
        <begin position="226"/>
        <end position="241"/>
    </location>
</feature>